<evidence type="ECO:0000313" key="2">
    <source>
        <dbReference type="Proteomes" id="UP001266305"/>
    </source>
</evidence>
<feature type="non-terminal residue" evidence="1">
    <location>
        <position position="79"/>
    </location>
</feature>
<feature type="non-terminal residue" evidence="1">
    <location>
        <position position="1"/>
    </location>
</feature>
<reference evidence="1 2" key="1">
    <citation type="submission" date="2023-05" db="EMBL/GenBank/DDBJ databases">
        <title>B98-5 Cell Line De Novo Hybrid Assembly: An Optical Mapping Approach.</title>
        <authorList>
            <person name="Kananen K."/>
            <person name="Auerbach J.A."/>
            <person name="Kautto E."/>
            <person name="Blachly J.S."/>
        </authorList>
    </citation>
    <scope>NUCLEOTIDE SEQUENCE [LARGE SCALE GENOMIC DNA]</scope>
    <source>
        <strain evidence="1">B95-8</strain>
        <tissue evidence="1">Cell line</tissue>
    </source>
</reference>
<dbReference type="Proteomes" id="UP001266305">
    <property type="component" value="Unassembled WGS sequence"/>
</dbReference>
<evidence type="ECO:0000313" key="1">
    <source>
        <dbReference type="EMBL" id="KAK2081851.1"/>
    </source>
</evidence>
<comment type="caution">
    <text evidence="1">The sequence shown here is derived from an EMBL/GenBank/DDBJ whole genome shotgun (WGS) entry which is preliminary data.</text>
</comment>
<proteinExistence type="predicted"/>
<name>A0ABQ9TAV8_SAGOE</name>
<protein>
    <submittedName>
        <fullName evidence="1">Uncharacterized protein</fullName>
    </submittedName>
</protein>
<gene>
    <name evidence="1" type="ORF">P7K49_039860</name>
</gene>
<sequence length="79" mass="8660">EHDILFPGYTHLQRAQPLQSLEPLDPVVSWVRCWGCTGGEDPAYPSPLPLASHNGAMVLTLDSEQLLEVWKLVGVLPLG</sequence>
<dbReference type="EMBL" id="JASSZA010000052">
    <property type="protein sequence ID" value="KAK2081851.1"/>
    <property type="molecule type" value="Genomic_DNA"/>
</dbReference>
<organism evidence="1 2">
    <name type="scientific">Saguinus oedipus</name>
    <name type="common">Cotton-top tamarin</name>
    <name type="synonym">Oedipomidas oedipus</name>
    <dbReference type="NCBI Taxonomy" id="9490"/>
    <lineage>
        <taxon>Eukaryota</taxon>
        <taxon>Metazoa</taxon>
        <taxon>Chordata</taxon>
        <taxon>Craniata</taxon>
        <taxon>Vertebrata</taxon>
        <taxon>Euteleostomi</taxon>
        <taxon>Mammalia</taxon>
        <taxon>Eutheria</taxon>
        <taxon>Euarchontoglires</taxon>
        <taxon>Primates</taxon>
        <taxon>Haplorrhini</taxon>
        <taxon>Platyrrhini</taxon>
        <taxon>Cebidae</taxon>
        <taxon>Callitrichinae</taxon>
        <taxon>Saguinus</taxon>
    </lineage>
</organism>
<keyword evidence="2" id="KW-1185">Reference proteome</keyword>
<accession>A0ABQ9TAV8</accession>